<keyword evidence="2" id="KW-0472">Membrane</keyword>
<keyword evidence="4" id="KW-1185">Reference proteome</keyword>
<proteinExistence type="predicted"/>
<name>A0ABX5QD13_9MICO</name>
<reference evidence="3 4" key="1">
    <citation type="submission" date="2019-01" db="EMBL/GenBank/DDBJ databases">
        <title>Leucobacter muris sp. nov. isolated from the nose of a laboratory mouse.</title>
        <authorList>
            <person name="Benga L."/>
            <person name="Sproeer C."/>
            <person name="Schumann P."/>
            <person name="Verbarg S."/>
            <person name="Bunk B."/>
            <person name="Engelhardt E."/>
            <person name="Benten P.M."/>
            <person name="Sager M."/>
        </authorList>
    </citation>
    <scope>NUCLEOTIDE SEQUENCE [LARGE SCALE GENOMIC DNA]</scope>
    <source>
        <strain evidence="3 4">DSM 101948</strain>
    </source>
</reference>
<gene>
    <name evidence="3" type="ORF">Leucomu_02535</name>
</gene>
<evidence type="ECO:0000313" key="3">
    <source>
        <dbReference type="EMBL" id="QAB16947.1"/>
    </source>
</evidence>
<protein>
    <recommendedName>
        <fullName evidence="5">Di-and tripeptidase</fullName>
    </recommendedName>
</protein>
<feature type="compositionally biased region" description="Low complexity" evidence="1">
    <location>
        <begin position="303"/>
        <end position="317"/>
    </location>
</feature>
<evidence type="ECO:0000256" key="2">
    <source>
        <dbReference type="SAM" id="Phobius"/>
    </source>
</evidence>
<keyword evidence="2" id="KW-0812">Transmembrane</keyword>
<keyword evidence="2" id="KW-1133">Transmembrane helix</keyword>
<evidence type="ECO:0000313" key="4">
    <source>
        <dbReference type="Proteomes" id="UP000285768"/>
    </source>
</evidence>
<sequence length="338" mass="34911">MSAPYNRGVDETQTGTVIMAPEHLEHRPAFARALDRALAVQRPVVLAHIRSVRLRHPGATPDQVIRMLERRYLLAITGGGAAVGATAVIPVISTPATLALSGVETVGFLESTALFAQSVAEVHGIPVENPDRARVLVMTLMLGQEAGELLGQFTKQVVGKGVGRSAFWGEMVTKSLPRGAVRPVLDKLQRSFVRHFAKIGGGSLVGKALPFGIGAAVGGAGNHILGRRVVAASRRAFGPAPAGFAPELAPREGAERLERRILRGARTAGGSIAAGAGAVGRTAKRAAGSVRRGSRRASETTDAGSPAEFAATAAGAPEELEAPHSGAGDDGAQPARPE</sequence>
<feature type="region of interest" description="Disordered" evidence="1">
    <location>
        <begin position="283"/>
        <end position="338"/>
    </location>
</feature>
<dbReference type="EMBL" id="CP035037">
    <property type="protein sequence ID" value="QAB16947.1"/>
    <property type="molecule type" value="Genomic_DNA"/>
</dbReference>
<dbReference type="RefSeq" id="WP_128386238.1">
    <property type="nucleotide sequence ID" value="NZ_CP035037.1"/>
</dbReference>
<organism evidence="3 4">
    <name type="scientific">Leucobacter muris</name>
    <dbReference type="NCBI Taxonomy" id="1935379"/>
    <lineage>
        <taxon>Bacteria</taxon>
        <taxon>Bacillati</taxon>
        <taxon>Actinomycetota</taxon>
        <taxon>Actinomycetes</taxon>
        <taxon>Micrococcales</taxon>
        <taxon>Microbacteriaceae</taxon>
        <taxon>Leucobacter</taxon>
    </lineage>
</organism>
<evidence type="ECO:0008006" key="5">
    <source>
        <dbReference type="Google" id="ProtNLM"/>
    </source>
</evidence>
<evidence type="ECO:0000256" key="1">
    <source>
        <dbReference type="SAM" id="MobiDB-lite"/>
    </source>
</evidence>
<feature type="transmembrane region" description="Helical" evidence="2">
    <location>
        <begin position="72"/>
        <end position="92"/>
    </location>
</feature>
<accession>A0ABX5QD13</accession>
<dbReference type="Proteomes" id="UP000285768">
    <property type="component" value="Chromosome"/>
</dbReference>